<dbReference type="AlphaFoldDB" id="A0A9K3D5C9"/>
<name>A0A9K3D5C9_9EUKA</name>
<keyword evidence="2" id="KW-1133">Transmembrane helix</keyword>
<accession>A0A9K3D5C9</accession>
<comment type="caution">
    <text evidence="3">The sequence shown here is derived from an EMBL/GenBank/DDBJ whole genome shotgun (WGS) entry which is preliminary data.</text>
</comment>
<feature type="transmembrane region" description="Helical" evidence="2">
    <location>
        <begin position="15"/>
        <end position="35"/>
    </location>
</feature>
<sequence>MVGASKHTTDYKNGAGTVSGACLIAAVATGLMLFFRICPMKPVKLPLSEQGLTGGKKFKPLPPSSPCRLS</sequence>
<proteinExistence type="predicted"/>
<evidence type="ECO:0000256" key="2">
    <source>
        <dbReference type="SAM" id="Phobius"/>
    </source>
</evidence>
<feature type="compositionally biased region" description="Pro residues" evidence="1">
    <location>
        <begin position="60"/>
        <end position="70"/>
    </location>
</feature>
<protein>
    <submittedName>
        <fullName evidence="3">Uncharacterized protein</fullName>
    </submittedName>
</protein>
<keyword evidence="2" id="KW-0812">Transmembrane</keyword>
<gene>
    <name evidence="3" type="ORF">KIPB_011242</name>
</gene>
<dbReference type="EMBL" id="BDIP01004490">
    <property type="protein sequence ID" value="GIQ88892.1"/>
    <property type="molecule type" value="Genomic_DNA"/>
</dbReference>
<evidence type="ECO:0000313" key="4">
    <source>
        <dbReference type="Proteomes" id="UP000265618"/>
    </source>
</evidence>
<keyword evidence="2" id="KW-0472">Membrane</keyword>
<dbReference type="Proteomes" id="UP000265618">
    <property type="component" value="Unassembled WGS sequence"/>
</dbReference>
<reference evidence="3 4" key="1">
    <citation type="journal article" date="2018" name="PLoS ONE">
        <title>The draft genome of Kipferlia bialata reveals reductive genome evolution in fornicate parasites.</title>
        <authorList>
            <person name="Tanifuji G."/>
            <person name="Takabayashi S."/>
            <person name="Kume K."/>
            <person name="Takagi M."/>
            <person name="Nakayama T."/>
            <person name="Kamikawa R."/>
            <person name="Inagaki Y."/>
            <person name="Hashimoto T."/>
        </authorList>
    </citation>
    <scope>NUCLEOTIDE SEQUENCE [LARGE SCALE GENOMIC DNA]</scope>
    <source>
        <strain evidence="3">NY0173</strain>
    </source>
</reference>
<evidence type="ECO:0000313" key="3">
    <source>
        <dbReference type="EMBL" id="GIQ88892.1"/>
    </source>
</evidence>
<evidence type="ECO:0000256" key="1">
    <source>
        <dbReference type="SAM" id="MobiDB-lite"/>
    </source>
</evidence>
<feature type="region of interest" description="Disordered" evidence="1">
    <location>
        <begin position="48"/>
        <end position="70"/>
    </location>
</feature>
<keyword evidence="4" id="KW-1185">Reference proteome</keyword>
<organism evidence="3 4">
    <name type="scientific">Kipferlia bialata</name>
    <dbReference type="NCBI Taxonomy" id="797122"/>
    <lineage>
        <taxon>Eukaryota</taxon>
        <taxon>Metamonada</taxon>
        <taxon>Carpediemonas-like organisms</taxon>
        <taxon>Kipferlia</taxon>
    </lineage>
</organism>